<sequence>MAETQDVLDKKIESLKTRINDQERVLRQMLWFGDYSFASEQLHFDRDGLKIECRETAPNKPYALLFLYIPINSFSIRVIQGKASIGFITLNQPIPLDCNISVISDQTKVLMYDRTYIGPLDLTKKQRSNFVFNDGVVTTTFNPATNTISFEQGKVKDDDVFVNVYEEDLYPLIAFKDDTVIQVL</sequence>
<organism evidence="1 2">
    <name type="scientific">Entamoeba invadens IP1</name>
    <dbReference type="NCBI Taxonomy" id="370355"/>
    <lineage>
        <taxon>Eukaryota</taxon>
        <taxon>Amoebozoa</taxon>
        <taxon>Evosea</taxon>
        <taxon>Archamoebae</taxon>
        <taxon>Mastigamoebida</taxon>
        <taxon>Entamoebidae</taxon>
        <taxon>Entamoeba</taxon>
    </lineage>
</organism>
<accession>A0A0A1U3D4</accession>
<dbReference type="AlphaFoldDB" id="A0A0A1U3D4"/>
<evidence type="ECO:0000313" key="1">
    <source>
        <dbReference type="EMBL" id="ELP87263.1"/>
    </source>
</evidence>
<dbReference type="OMA" id="INDQERV"/>
<dbReference type="RefSeq" id="XP_004254034.1">
    <property type="nucleotide sequence ID" value="XM_004253986.1"/>
</dbReference>
<dbReference type="Proteomes" id="UP000014680">
    <property type="component" value="Unassembled WGS sequence"/>
</dbReference>
<dbReference type="KEGG" id="eiv:EIN_095000"/>
<protein>
    <submittedName>
        <fullName evidence="1">Uncharacterized protein</fullName>
    </submittedName>
</protein>
<dbReference type="GeneID" id="14886335"/>
<reference evidence="1 2" key="1">
    <citation type="submission" date="2012-10" db="EMBL/GenBank/DDBJ databases">
        <authorList>
            <person name="Zafar N."/>
            <person name="Inman J."/>
            <person name="Hall N."/>
            <person name="Lorenzi H."/>
            <person name="Caler E."/>
        </authorList>
    </citation>
    <scope>NUCLEOTIDE SEQUENCE [LARGE SCALE GENOMIC DNA]</scope>
    <source>
        <strain evidence="1 2">IP1</strain>
    </source>
</reference>
<dbReference type="EMBL" id="KB206860">
    <property type="protein sequence ID" value="ELP87263.1"/>
    <property type="molecule type" value="Genomic_DNA"/>
</dbReference>
<dbReference type="VEuPathDB" id="AmoebaDB:EIN_095000"/>
<proteinExistence type="predicted"/>
<gene>
    <name evidence="1" type="ORF">EIN_095000</name>
</gene>
<keyword evidence="2" id="KW-1185">Reference proteome</keyword>
<dbReference type="OrthoDB" id="25215at2759"/>
<name>A0A0A1U3D4_ENTIV</name>
<evidence type="ECO:0000313" key="2">
    <source>
        <dbReference type="Proteomes" id="UP000014680"/>
    </source>
</evidence>